<evidence type="ECO:0000313" key="11">
    <source>
        <dbReference type="Proteomes" id="UP001152320"/>
    </source>
</evidence>
<evidence type="ECO:0000256" key="3">
    <source>
        <dbReference type="ARBA" id="ARBA00023125"/>
    </source>
</evidence>
<evidence type="ECO:0000256" key="1">
    <source>
        <dbReference type="ARBA" id="ARBA00004123"/>
    </source>
</evidence>
<reference evidence="10" key="1">
    <citation type="submission" date="2021-10" db="EMBL/GenBank/DDBJ databases">
        <title>Tropical sea cucumber genome reveals ecological adaptation and Cuvierian tubules defense mechanism.</title>
        <authorList>
            <person name="Chen T."/>
        </authorList>
    </citation>
    <scope>NUCLEOTIDE SEQUENCE</scope>
    <source>
        <strain evidence="10">Nanhai2018</strain>
        <tissue evidence="10">Muscle</tissue>
    </source>
</reference>
<dbReference type="GO" id="GO:0000981">
    <property type="term" value="F:DNA-binding transcription factor activity, RNA polymerase II-specific"/>
    <property type="evidence" value="ECO:0007669"/>
    <property type="project" value="InterPro"/>
</dbReference>
<evidence type="ECO:0000259" key="9">
    <source>
        <dbReference type="PROSITE" id="PS50071"/>
    </source>
</evidence>
<feature type="DNA-binding region" description="Homeobox" evidence="6">
    <location>
        <begin position="293"/>
        <end position="352"/>
    </location>
</feature>
<dbReference type="InterPro" id="IPR017970">
    <property type="entry name" value="Homeobox_CS"/>
</dbReference>
<organism evidence="10 11">
    <name type="scientific">Holothuria leucospilota</name>
    <name type="common">Black long sea cucumber</name>
    <name type="synonym">Mertensiothuria leucospilota</name>
    <dbReference type="NCBI Taxonomy" id="206669"/>
    <lineage>
        <taxon>Eukaryota</taxon>
        <taxon>Metazoa</taxon>
        <taxon>Echinodermata</taxon>
        <taxon>Eleutherozoa</taxon>
        <taxon>Echinozoa</taxon>
        <taxon>Holothuroidea</taxon>
        <taxon>Aspidochirotacea</taxon>
        <taxon>Aspidochirotida</taxon>
        <taxon>Holothuriidae</taxon>
        <taxon>Holothuria</taxon>
    </lineage>
</organism>
<dbReference type="PROSITE" id="PS50071">
    <property type="entry name" value="HOMEOBOX_2"/>
    <property type="match status" value="1"/>
</dbReference>
<dbReference type="GO" id="GO:0000978">
    <property type="term" value="F:RNA polymerase II cis-regulatory region sequence-specific DNA binding"/>
    <property type="evidence" value="ECO:0007669"/>
    <property type="project" value="TreeGrafter"/>
</dbReference>
<dbReference type="InterPro" id="IPR001356">
    <property type="entry name" value="HD"/>
</dbReference>
<keyword evidence="3 6" id="KW-0238">DNA-binding</keyword>
<keyword evidence="11" id="KW-1185">Reference proteome</keyword>
<feature type="domain" description="Homeobox" evidence="9">
    <location>
        <begin position="291"/>
        <end position="351"/>
    </location>
</feature>
<dbReference type="SUPFAM" id="SSF46689">
    <property type="entry name" value="Homeodomain-like"/>
    <property type="match status" value="1"/>
</dbReference>
<dbReference type="Gene3D" id="1.10.10.60">
    <property type="entry name" value="Homeodomain-like"/>
    <property type="match status" value="1"/>
</dbReference>
<protein>
    <submittedName>
        <fullName evidence="10">Homeobox protein Hox-B1</fullName>
    </submittedName>
</protein>
<evidence type="ECO:0000313" key="10">
    <source>
        <dbReference type="EMBL" id="KAJ8036505.1"/>
    </source>
</evidence>
<feature type="region of interest" description="Disordered" evidence="8">
    <location>
        <begin position="177"/>
        <end position="247"/>
    </location>
</feature>
<comment type="caution">
    <text evidence="10">The sequence shown here is derived from an EMBL/GenBank/DDBJ whole genome shotgun (WGS) entry which is preliminary data.</text>
</comment>
<evidence type="ECO:0000256" key="8">
    <source>
        <dbReference type="SAM" id="MobiDB-lite"/>
    </source>
</evidence>
<comment type="subcellular location">
    <subcellularLocation>
        <location evidence="1 6 7">Nucleus</location>
    </subcellularLocation>
</comment>
<dbReference type="GO" id="GO:0005634">
    <property type="term" value="C:nucleus"/>
    <property type="evidence" value="ECO:0007669"/>
    <property type="project" value="UniProtKB-SubCell"/>
</dbReference>
<gene>
    <name evidence="10" type="ORF">HOLleu_20504</name>
</gene>
<feature type="compositionally biased region" description="Polar residues" evidence="8">
    <location>
        <begin position="194"/>
        <end position="207"/>
    </location>
</feature>
<evidence type="ECO:0000256" key="7">
    <source>
        <dbReference type="RuleBase" id="RU000682"/>
    </source>
</evidence>
<dbReference type="InterPro" id="IPR046327">
    <property type="entry name" value="HXA1/B1/D1"/>
</dbReference>
<dbReference type="OrthoDB" id="6159439at2759"/>
<evidence type="ECO:0000256" key="6">
    <source>
        <dbReference type="PROSITE-ProRule" id="PRU00108"/>
    </source>
</evidence>
<accession>A0A9Q1C151</accession>
<dbReference type="InterPro" id="IPR020479">
    <property type="entry name" value="HD_metazoa"/>
</dbReference>
<feature type="compositionally biased region" description="Polar residues" evidence="8">
    <location>
        <begin position="221"/>
        <end position="243"/>
    </location>
</feature>
<dbReference type="Proteomes" id="UP001152320">
    <property type="component" value="Chromosome 9"/>
</dbReference>
<dbReference type="EMBL" id="JAIZAY010000009">
    <property type="protein sequence ID" value="KAJ8036505.1"/>
    <property type="molecule type" value="Genomic_DNA"/>
</dbReference>
<keyword evidence="2" id="KW-0217">Developmental protein</keyword>
<dbReference type="PRINTS" id="PR00024">
    <property type="entry name" value="HOMEOBOX"/>
</dbReference>
<evidence type="ECO:0000256" key="2">
    <source>
        <dbReference type="ARBA" id="ARBA00022473"/>
    </source>
</evidence>
<dbReference type="PANTHER" id="PTHR45946">
    <property type="entry name" value="HOMEOBOX PROTEIN ROUGH-RELATED"/>
    <property type="match status" value="1"/>
</dbReference>
<proteinExistence type="predicted"/>
<evidence type="ECO:0000256" key="4">
    <source>
        <dbReference type="ARBA" id="ARBA00023155"/>
    </source>
</evidence>
<dbReference type="Pfam" id="PF00046">
    <property type="entry name" value="Homeodomain"/>
    <property type="match status" value="1"/>
</dbReference>
<dbReference type="AlphaFoldDB" id="A0A9Q1C151"/>
<keyword evidence="5 6" id="KW-0539">Nucleus</keyword>
<dbReference type="SMART" id="SM00389">
    <property type="entry name" value="HOX"/>
    <property type="match status" value="1"/>
</dbReference>
<dbReference type="InterPro" id="IPR009057">
    <property type="entry name" value="Homeodomain-like_sf"/>
</dbReference>
<name>A0A9Q1C151_HOLLE</name>
<sequence>MPIAWVLLVSGVKGEMYQQRAGQCINTMDKGSPISANAPYTAEYDRHHHNQEVFTTNRGLEYSGSGTVMAQGTMLYHGHERYHDTLDQIDSRVLGEYTNPLQAHSHGERHQAFPRIYEPQLNVSDGNLPAHVYSRTAFAYSNASTGHYGSVESEFSALPKQVDSQSHLRHSQKFNGAYRPQLTDLDSPPPCAESGQTGEQQRASVESINGIVGGNERSSRGAENTNNLSSAKESNSSNGQSTGEPGLYKWMKIKRNPPKTRNVSLSDEQTFITFLILTKCGESGSTNQVNGSNGTGRTNFTNKQLTELEKEFHFNKYLTRARRVEIAAMLELNETQVKIWFQNRRMKEKKKLKECVPSFHSSSHHPSFPHGLPLTVGMGSYIPHHPSSQHSQYGTTMSALGLSRSPDQDLKSHVAYCSDRHNQETMLLANGTTS</sequence>
<dbReference type="PROSITE" id="PS00027">
    <property type="entry name" value="HOMEOBOX_1"/>
    <property type="match status" value="1"/>
</dbReference>
<dbReference type="FunFam" id="1.10.10.60:FF:000113">
    <property type="entry name" value="homeobox protein Hox-B1"/>
    <property type="match status" value="1"/>
</dbReference>
<keyword evidence="4 6" id="KW-0371">Homeobox</keyword>
<evidence type="ECO:0000256" key="5">
    <source>
        <dbReference type="ARBA" id="ARBA00023242"/>
    </source>
</evidence>
<dbReference type="PANTHER" id="PTHR45946:SF4">
    <property type="entry name" value="HOMEOBOX PROTEIN ROUGH-RELATED"/>
    <property type="match status" value="1"/>
</dbReference>
<dbReference type="CDD" id="cd00086">
    <property type="entry name" value="homeodomain"/>
    <property type="match status" value="1"/>
</dbReference>